<protein>
    <submittedName>
        <fullName evidence="2">M6 family metalloprotease domain protein</fullName>
    </submittedName>
</protein>
<comment type="caution">
    <text evidence="2">The sequence shown here is derived from an EMBL/GenBank/DDBJ whole genome shotgun (WGS) entry which is preliminary data.</text>
</comment>
<keyword evidence="3" id="KW-1185">Reference proteome</keyword>
<proteinExistence type="predicted"/>
<dbReference type="NCBIfam" id="TIGR03296">
    <property type="entry name" value="M6dom_TIGR03296"/>
    <property type="match status" value="1"/>
</dbReference>
<dbReference type="Pfam" id="PF05547">
    <property type="entry name" value="Peptidase_M6"/>
    <property type="match status" value="1"/>
</dbReference>
<keyword evidence="2" id="KW-0378">Hydrolase</keyword>
<feature type="domain" description="Peptidase M6-like" evidence="1">
    <location>
        <begin position="156"/>
        <end position="259"/>
    </location>
</feature>
<keyword evidence="2" id="KW-0645">Protease</keyword>
<dbReference type="Gene3D" id="2.60.120.260">
    <property type="entry name" value="Galactose-binding domain-like"/>
    <property type="match status" value="1"/>
</dbReference>
<dbReference type="PANTHER" id="PTHR41775">
    <property type="entry name" value="SECRETED PROTEIN-RELATED"/>
    <property type="match status" value="1"/>
</dbReference>
<dbReference type="InterPro" id="IPR024361">
    <property type="entry name" value="BACON"/>
</dbReference>
<evidence type="ECO:0000313" key="3">
    <source>
        <dbReference type="Proteomes" id="UP000010433"/>
    </source>
</evidence>
<evidence type="ECO:0000259" key="1">
    <source>
        <dbReference type="Pfam" id="PF05547"/>
    </source>
</evidence>
<dbReference type="InterPro" id="IPR008757">
    <property type="entry name" value="Peptidase_M6-like_domain"/>
</dbReference>
<dbReference type="STRING" id="1127699.HMPREF9151_01818"/>
<dbReference type="Gene3D" id="2.60.40.10">
    <property type="entry name" value="Immunoglobulins"/>
    <property type="match status" value="1"/>
</dbReference>
<dbReference type="NCBIfam" id="NF038128">
    <property type="entry name" value="choice_anch_J"/>
    <property type="match status" value="1"/>
</dbReference>
<dbReference type="AlphaFoldDB" id="L1N782"/>
<organism evidence="2 3">
    <name type="scientific">Hoylesella saccharolytica F0055</name>
    <dbReference type="NCBI Taxonomy" id="1127699"/>
    <lineage>
        <taxon>Bacteria</taxon>
        <taxon>Pseudomonadati</taxon>
        <taxon>Bacteroidota</taxon>
        <taxon>Bacteroidia</taxon>
        <taxon>Bacteroidales</taxon>
        <taxon>Prevotellaceae</taxon>
        <taxon>Hoylesella</taxon>
    </lineage>
</organism>
<evidence type="ECO:0000313" key="2">
    <source>
        <dbReference type="EMBL" id="EKX99124.1"/>
    </source>
</evidence>
<dbReference type="PATRIC" id="fig|1127699.3.peg.1677"/>
<dbReference type="GO" id="GO:0006508">
    <property type="term" value="P:proteolysis"/>
    <property type="evidence" value="ECO:0007669"/>
    <property type="project" value="UniProtKB-KW"/>
</dbReference>
<keyword evidence="2" id="KW-0482">Metalloprotease</keyword>
<accession>L1N782</accession>
<dbReference type="CDD" id="cd14948">
    <property type="entry name" value="BACON"/>
    <property type="match status" value="1"/>
</dbReference>
<dbReference type="Proteomes" id="UP000010433">
    <property type="component" value="Unassembled WGS sequence"/>
</dbReference>
<gene>
    <name evidence="2" type="ORF">HMPREF9151_01818</name>
</gene>
<dbReference type="GO" id="GO:0008237">
    <property type="term" value="F:metallopeptidase activity"/>
    <property type="evidence" value="ECO:0007669"/>
    <property type="project" value="UniProtKB-KW"/>
</dbReference>
<dbReference type="InterPro" id="IPR013783">
    <property type="entry name" value="Ig-like_fold"/>
</dbReference>
<sequence length="831" mass="91614">MIKKYVLTLLVVIGQFLLIEPVFAAKTNTGDLVNLVCFVRFADEADNEVFSNNYSVYEQMFNNESEGANSVFNYFKHSSYGQLRWRSVFFPSPQGEKVISMQTQYERGFYMKYSSVSAPSGYKTDIEKAARLQALSKEIAGYLNTHFPADKQLDGDNDGFVDNLCVIFSKESGRKASEDLLWSENMNIFPPAEIKGKKVANFSMVFDEANGFKFTKNGYEPIPLNTGVICHEMSHTLGTYDLYHVSDNLNPVGVWDLMSDLQPVPQQMLVYTKMKYAKWIDAIPEISTPGTYTLNPVGGTSKENIAYKIKPIGKDEYFVLEYRKKEGYDASIPESGLLIYRINPNVSGGNVNYDGKKRLDETYIFRPGGSTKDDGNILQAAFSAESGRITFGGTATEKPFYSDGTPADFVITNISTCGETLSFTLEASKKKIIVSPLSLVINGAVNSAGNVKVSSDVDWKLSNMPEWLAASITEGTAGTTNVMFTAQSSNPEIKNRTAQILFSAKDGSDVKATLEVAQASSVVSAPEGLTAVTNKNEIALSWYPVITGDRILGEDFENKTNPNHWTVANTTDRGWRWELAGRFYKAYEGSYAATVYYGSLDHPTRMDESLISPTFAYGKILAFQSRTTASETVVPASDPDYYQVEVSDDDGATWTVLADMRTATSKKVRNKYTKVILDLSSRQSDKMKIRFHAFDTGSEGLTHYWQVDNVEVYDGSSTLTITGYKIYRNGALLGTSQTLNFTDANPVSGNNEYRISVVGSFGESSLSAPVTVNFTTTGIDTAPRIDAVSTTVYTLSGMQVGRSLEGLAKGIYIVKSSDGKGKVTVRKVLVR</sequence>
<name>L1N782_9BACT</name>
<dbReference type="EMBL" id="AMEP01000105">
    <property type="protein sequence ID" value="EKX99124.1"/>
    <property type="molecule type" value="Genomic_DNA"/>
</dbReference>
<dbReference type="HOGENOM" id="CLU_335775_0_0_10"/>
<dbReference type="RefSeq" id="WP_009163127.1">
    <property type="nucleotide sequence ID" value="NZ_KB291007.1"/>
</dbReference>
<reference evidence="2 3" key="1">
    <citation type="submission" date="2012-05" db="EMBL/GenBank/DDBJ databases">
        <authorList>
            <person name="Weinstock G."/>
            <person name="Sodergren E."/>
            <person name="Lobos E.A."/>
            <person name="Fulton L."/>
            <person name="Fulton R."/>
            <person name="Courtney L."/>
            <person name="Fronick C."/>
            <person name="O'Laughlin M."/>
            <person name="Godfrey J."/>
            <person name="Wilson R.M."/>
            <person name="Miner T."/>
            <person name="Farmer C."/>
            <person name="Delehaunty K."/>
            <person name="Cordes M."/>
            <person name="Minx P."/>
            <person name="Tomlinson C."/>
            <person name="Chen J."/>
            <person name="Wollam A."/>
            <person name="Pepin K.H."/>
            <person name="Bhonagiri V."/>
            <person name="Zhang X."/>
            <person name="Suruliraj S."/>
            <person name="Warren W."/>
            <person name="Mitreva M."/>
            <person name="Mardis E.R."/>
            <person name="Wilson R.K."/>
        </authorList>
    </citation>
    <scope>NUCLEOTIDE SEQUENCE [LARGE SCALE GENOMIC DNA]</scope>
    <source>
        <strain evidence="2 3">F0055</strain>
    </source>
</reference>
<dbReference type="PANTHER" id="PTHR41775:SF1">
    <property type="entry name" value="PEPTIDASE M6-LIKE DOMAIN-CONTAINING PROTEIN"/>
    <property type="match status" value="1"/>
</dbReference>